<name>A0ABT5E7Q7_9BACT</name>
<evidence type="ECO:0000259" key="14">
    <source>
        <dbReference type="Pfam" id="PF10385"/>
    </source>
</evidence>
<reference evidence="15 16" key="1">
    <citation type="submission" date="2022-11" db="EMBL/GenBank/DDBJ databases">
        <title>Minimal conservation of predation-associated metabolite biosynthetic gene clusters underscores biosynthetic potential of Myxococcota including descriptions for ten novel species: Archangium lansinium sp. nov., Myxococcus landrumus sp. nov., Nannocystis bai.</title>
        <authorList>
            <person name="Ahearne A."/>
            <person name="Stevens C."/>
            <person name="Dowd S."/>
        </authorList>
    </citation>
    <scope>NUCLEOTIDE SEQUENCE [LARGE SCALE GENOMIC DNA]</scope>
    <source>
        <strain evidence="15 16">BB15-2</strain>
    </source>
</reference>
<keyword evidence="4 6" id="KW-0804">Transcription</keyword>
<evidence type="ECO:0000259" key="12">
    <source>
        <dbReference type="Pfam" id="PF04563"/>
    </source>
</evidence>
<dbReference type="InterPro" id="IPR037033">
    <property type="entry name" value="DNA-dir_RNAP_su2_hyb_sf"/>
</dbReference>
<dbReference type="SUPFAM" id="SSF64484">
    <property type="entry name" value="beta and beta-prime subunits of DNA dependent RNA-polymerase"/>
    <property type="match status" value="1"/>
</dbReference>
<dbReference type="InterPro" id="IPR010243">
    <property type="entry name" value="RNA_pol_bsu_bac"/>
</dbReference>
<dbReference type="Pfam" id="PF04560">
    <property type="entry name" value="RNA_pol_Rpb2_7"/>
    <property type="match status" value="1"/>
</dbReference>
<evidence type="ECO:0000256" key="2">
    <source>
        <dbReference type="ARBA" id="ARBA00022679"/>
    </source>
</evidence>
<feature type="domain" description="RNA polymerase Rpb2" evidence="13">
    <location>
        <begin position="523"/>
        <end position="591"/>
    </location>
</feature>
<feature type="domain" description="DNA-directed RNA polymerase beta subunit external 1" evidence="14">
    <location>
        <begin position="601"/>
        <end position="666"/>
    </location>
</feature>
<gene>
    <name evidence="6 15" type="primary">rpoB</name>
    <name evidence="15" type="ORF">POL25_33630</name>
</gene>
<keyword evidence="1 6" id="KW-0240">DNA-directed RNA polymerase</keyword>
<dbReference type="Gene3D" id="2.30.150.10">
    <property type="entry name" value="DNA-directed RNA polymerase, beta subunit, external 1 domain"/>
    <property type="match status" value="1"/>
</dbReference>
<dbReference type="PROSITE" id="PS01166">
    <property type="entry name" value="RNA_POL_BETA"/>
    <property type="match status" value="1"/>
</dbReference>
<feature type="domain" description="RNA polymerase Rpb2" evidence="11">
    <location>
        <begin position="359"/>
        <end position="463"/>
    </location>
</feature>
<dbReference type="Pfam" id="PF04561">
    <property type="entry name" value="RNA_pol_Rpb2_2"/>
    <property type="match status" value="2"/>
</dbReference>
<dbReference type="InterPro" id="IPR007641">
    <property type="entry name" value="RNA_pol_Rpb2_7"/>
</dbReference>
<dbReference type="Gene3D" id="3.90.1100.10">
    <property type="match status" value="2"/>
</dbReference>
<dbReference type="Gene3D" id="2.40.270.10">
    <property type="entry name" value="DNA-directed RNA polymerase, subunit 2, domain 6"/>
    <property type="match status" value="2"/>
</dbReference>
<evidence type="ECO:0000259" key="10">
    <source>
        <dbReference type="Pfam" id="PF04560"/>
    </source>
</evidence>
<proteinExistence type="inferred from homology"/>
<evidence type="ECO:0000256" key="6">
    <source>
        <dbReference type="HAMAP-Rule" id="MF_01321"/>
    </source>
</evidence>
<dbReference type="Gene3D" id="2.40.50.150">
    <property type="match status" value="1"/>
</dbReference>
<dbReference type="InterPro" id="IPR019462">
    <property type="entry name" value="DNA-dir_RNA_pol_bsu_external_1"/>
</dbReference>
<keyword evidence="2 6" id="KW-0808">Transferase</keyword>
<evidence type="ECO:0000256" key="3">
    <source>
        <dbReference type="ARBA" id="ARBA00022695"/>
    </source>
</evidence>
<dbReference type="HAMAP" id="MF_01321">
    <property type="entry name" value="RNApol_bact_RpoB"/>
    <property type="match status" value="1"/>
</dbReference>
<dbReference type="InterPro" id="IPR014724">
    <property type="entry name" value="RNA_pol_RPB2_OB-fold"/>
</dbReference>
<feature type="domain" description="RNA polymerase beta subunit protrusion" evidence="12">
    <location>
        <begin position="27"/>
        <end position="509"/>
    </location>
</feature>
<dbReference type="Gene3D" id="2.40.50.100">
    <property type="match status" value="1"/>
</dbReference>
<evidence type="ECO:0000313" key="16">
    <source>
        <dbReference type="Proteomes" id="UP001221686"/>
    </source>
</evidence>
<keyword evidence="3 6" id="KW-0548">Nucleotidyltransferase</keyword>
<comment type="similarity">
    <text evidence="6 7">Belongs to the RNA polymerase beta chain family.</text>
</comment>
<dbReference type="InterPro" id="IPR007645">
    <property type="entry name" value="RNA_pol_Rpb2_3"/>
</dbReference>
<feature type="domain" description="RNA polymerase Rpb2" evidence="10">
    <location>
        <begin position="1296"/>
        <end position="1370"/>
    </location>
</feature>
<comment type="function">
    <text evidence="6 8">DNA-dependent RNA polymerase catalyzes the transcription of DNA into RNA using the four ribonucleoside triphosphates as substrates.</text>
</comment>
<dbReference type="InterPro" id="IPR007642">
    <property type="entry name" value="RNA_pol_Rpb2_2"/>
</dbReference>
<accession>A0ABT5E7Q7</accession>
<sequence>MPPMIQNNFRVRKNFGKLKRIIEVPNLIDIQKRSYDKFLQRDVPLENREETGLQAVFKSVFPIKDFGETSSLEFVSYSLDRPKYDEDECRARGMTFAAPIKVVVRLVVWDVDDETGTQSIRDVKEQEVYFGEIPLMTAHGTFIINGTERVVVSQLHRSPGVFFDHDKGKTHASGKKLFSARIIPYRGSWLDFEFDHKDAIFVRIDRRRKLHATVLLRALGYNTPDLLDFFYDKETINIEEGGVLTRAIDFELLAGQRASHDIRDPETGEVIVRKGRKFTKANIKRMRQSGIRTLPMDAESLVGKVSAEDVIDEITGEVLLNCNEDLTEEHVRRLADAKIKSFKILFIDDFNVGPYLRNTLLQDKLHTPEEALLEIYRRLRPGDPPTAETARTLFESLFFKPERYDLSTVGRLKLNHKFGLEESLTSTVLTKRDIMETVKYLVELRNGRGQIDDIDHLGNRRVRAVGELMENQYRIGLVRMERAIKERMSMSQEMDALMPADLINAKPVSAVVKEYFASSQLSQFMDQTNPLSEVTHKRRLSALGPGGLTRERAGFEVRDVHNTHYGRICPIETPEGPNIGLIASLSTYARINEFGFIETPYRTVDGGVASGDVDYYSALQEQGHFIAQASAVTDDNGKLLADQVQVRHNDEFEAVAPASVTLMEISPSQLVSVAASLIPFLEHDDANRALMGSNMQRQAVPCLRTAAPLIGTGMEMHVARDSGSTVVAHRDGVVEQVDGARIVVKPVTGKTEENRGILGAKPDIYNLTKFQRSNQNTALNQKPIVRVGDRVKKGDVIADGAATERGELALGQNVVVAFMPWQGYNFEDSILVSERIVREDVYTSIHIEEFECVARDTKLGKEEITRDIPNVGEDALANLDEAGIARIGAEVKAGDILVGKITPKGETQLSPEEKLLRAIFGEKAGDVRDTSLRLPPGVSGIVIDARVFARKSVEKDTRAQQIEDAEREKLMQDRRDNVAIVSDGYYNRMKEILVGKITAAKLVDDAGRELITAGVALTEANLVDVPRGEWGRFSLTTAEDTEVVEALARRLEKDLDEIETIYREKIAKLTKGDELPPGVIKMVKVYVAIKRKLQVGDKMAGRHGNKGVISRILPIEDLPYLEDGSPVDIVLNPLGVPSRMNVGQILEVHLGWAAYELGLQIDRYMQTKFSPEVLRTQLKKIYETKEAQRFIDGLADDDVIRFADKLRRGVHMATPVFDGALETEVKGTLNKAGVPESGQAILFDGRTGEAFEENVTVGIMYMLKLHHLVDDKIHARSIGPYSLVTQQPLGGKAQFGGQRLGEMEVWALEAYGAAYALQELLTVKSDDVVGRMRMYESIVKGQPTMQPGVPESFNVLLKELQALCLNIELVDVNAETGVVTGVSREAMSAAE</sequence>
<dbReference type="PANTHER" id="PTHR20856">
    <property type="entry name" value="DNA-DIRECTED RNA POLYMERASE I SUBUNIT 2"/>
    <property type="match status" value="1"/>
</dbReference>
<dbReference type="InterPro" id="IPR007120">
    <property type="entry name" value="DNA-dir_RNAP_su2_dom"/>
</dbReference>
<dbReference type="Pfam" id="PF10385">
    <property type="entry name" value="RNA_pol_Rpb2_45"/>
    <property type="match status" value="1"/>
</dbReference>
<feature type="domain" description="RNA polymerase Rpb2" evidence="11">
    <location>
        <begin position="157"/>
        <end position="228"/>
    </location>
</feature>
<dbReference type="NCBIfam" id="TIGR02013">
    <property type="entry name" value="rpoB"/>
    <property type="match status" value="1"/>
</dbReference>
<dbReference type="InterPro" id="IPR015712">
    <property type="entry name" value="DNA-dir_RNA_pol_su2"/>
</dbReference>
<dbReference type="Pfam" id="PF04565">
    <property type="entry name" value="RNA_pol_Rpb2_3"/>
    <property type="match status" value="1"/>
</dbReference>
<evidence type="ECO:0000256" key="4">
    <source>
        <dbReference type="ARBA" id="ARBA00023163"/>
    </source>
</evidence>
<dbReference type="InterPro" id="IPR042107">
    <property type="entry name" value="DNA-dir_RNA_pol_bsu_ext_1_sf"/>
</dbReference>
<dbReference type="Pfam" id="PF00562">
    <property type="entry name" value="RNA_pol_Rpb2_6"/>
    <property type="match status" value="1"/>
</dbReference>
<evidence type="ECO:0000259" key="9">
    <source>
        <dbReference type="Pfam" id="PF00562"/>
    </source>
</evidence>
<evidence type="ECO:0000256" key="7">
    <source>
        <dbReference type="RuleBase" id="RU000434"/>
    </source>
</evidence>
<dbReference type="InterPro" id="IPR007644">
    <property type="entry name" value="RNA_pol_bsu_protrusion"/>
</dbReference>
<dbReference type="Proteomes" id="UP001221686">
    <property type="component" value="Unassembled WGS sequence"/>
</dbReference>
<comment type="caution">
    <text evidence="15">The sequence shown here is derived from an EMBL/GenBank/DDBJ whole genome shotgun (WGS) entry which is preliminary data.</text>
</comment>
<evidence type="ECO:0000256" key="5">
    <source>
        <dbReference type="ARBA" id="ARBA00048552"/>
    </source>
</evidence>
<dbReference type="EMBL" id="JAQNDL010000003">
    <property type="protein sequence ID" value="MDC0721900.1"/>
    <property type="molecule type" value="Genomic_DNA"/>
</dbReference>
<protein>
    <recommendedName>
        <fullName evidence="6 8">DNA-directed RNA polymerase subunit beta</fullName>
        <shortName evidence="6">RNAP subunit beta</shortName>
        <ecNumber evidence="6 8">2.7.7.6</ecNumber>
    </recommendedName>
    <alternativeName>
        <fullName evidence="6">RNA polymerase subunit beta</fullName>
    </alternativeName>
    <alternativeName>
        <fullName evidence="6">Transcriptase subunit beta</fullName>
    </alternativeName>
</protein>
<dbReference type="EC" id="2.7.7.6" evidence="6 8"/>
<dbReference type="Gene3D" id="3.90.1110.10">
    <property type="entry name" value="RNA polymerase Rpb2, domain 2"/>
    <property type="match status" value="2"/>
</dbReference>
<keyword evidence="16" id="KW-1185">Reference proteome</keyword>
<dbReference type="NCBIfam" id="NF001616">
    <property type="entry name" value="PRK00405.1"/>
    <property type="match status" value="1"/>
</dbReference>
<evidence type="ECO:0000313" key="15">
    <source>
        <dbReference type="EMBL" id="MDC0721900.1"/>
    </source>
</evidence>
<dbReference type="Gene3D" id="3.90.1800.10">
    <property type="entry name" value="RNA polymerase alpha subunit dimerisation domain"/>
    <property type="match status" value="1"/>
</dbReference>
<evidence type="ECO:0000259" key="11">
    <source>
        <dbReference type="Pfam" id="PF04561"/>
    </source>
</evidence>
<dbReference type="GO" id="GO:0003899">
    <property type="term" value="F:DNA-directed RNA polymerase activity"/>
    <property type="evidence" value="ECO:0007669"/>
    <property type="project" value="UniProtKB-EC"/>
</dbReference>
<dbReference type="Pfam" id="PF04563">
    <property type="entry name" value="RNA_pol_Rpb2_1"/>
    <property type="match status" value="1"/>
</dbReference>
<organism evidence="15 16">
    <name type="scientific">Nannocystis bainbridge</name>
    <dbReference type="NCBI Taxonomy" id="2995303"/>
    <lineage>
        <taxon>Bacteria</taxon>
        <taxon>Pseudomonadati</taxon>
        <taxon>Myxococcota</taxon>
        <taxon>Polyangia</taxon>
        <taxon>Nannocystales</taxon>
        <taxon>Nannocystaceae</taxon>
        <taxon>Nannocystis</taxon>
    </lineage>
</organism>
<feature type="domain" description="DNA-directed RNA polymerase subunit 2 hybrid-binding" evidence="9">
    <location>
        <begin position="727"/>
        <end position="1294"/>
    </location>
</feature>
<dbReference type="CDD" id="cd00653">
    <property type="entry name" value="RNA_pol_B_RPB2"/>
    <property type="match status" value="1"/>
</dbReference>
<comment type="catalytic activity">
    <reaction evidence="5 6 8">
        <text>RNA(n) + a ribonucleoside 5'-triphosphate = RNA(n+1) + diphosphate</text>
        <dbReference type="Rhea" id="RHEA:21248"/>
        <dbReference type="Rhea" id="RHEA-COMP:14527"/>
        <dbReference type="Rhea" id="RHEA-COMP:17342"/>
        <dbReference type="ChEBI" id="CHEBI:33019"/>
        <dbReference type="ChEBI" id="CHEBI:61557"/>
        <dbReference type="ChEBI" id="CHEBI:140395"/>
        <dbReference type="EC" id="2.7.7.6"/>
    </reaction>
</comment>
<dbReference type="InterPro" id="IPR037034">
    <property type="entry name" value="RNA_pol_Rpb2_2_sf"/>
</dbReference>
<evidence type="ECO:0000256" key="1">
    <source>
        <dbReference type="ARBA" id="ARBA00022478"/>
    </source>
</evidence>
<dbReference type="InterPro" id="IPR007121">
    <property type="entry name" value="RNA_pol_bsu_CS"/>
</dbReference>
<comment type="subunit">
    <text evidence="6 8">The RNAP catalytic core consists of 2 alpha, 1 beta, 1 beta' and 1 omega subunit. When a sigma factor is associated with the core the holoenzyme is formed, which can initiate transcription.</text>
</comment>
<dbReference type="GO" id="GO:0000428">
    <property type="term" value="C:DNA-directed RNA polymerase complex"/>
    <property type="evidence" value="ECO:0007669"/>
    <property type="project" value="UniProtKB-KW"/>
</dbReference>
<evidence type="ECO:0000259" key="13">
    <source>
        <dbReference type="Pfam" id="PF04565"/>
    </source>
</evidence>
<evidence type="ECO:0000256" key="8">
    <source>
        <dbReference type="RuleBase" id="RU363031"/>
    </source>
</evidence>